<evidence type="ECO:0000313" key="2">
    <source>
        <dbReference type="EMBL" id="CAF1100264.1"/>
    </source>
</evidence>
<dbReference type="PANTHER" id="PTHR38926">
    <property type="entry name" value="F-BOX DOMAIN CONTAINING PROTEIN, EXPRESSED"/>
    <property type="match status" value="1"/>
</dbReference>
<dbReference type="InterPro" id="IPR001810">
    <property type="entry name" value="F-box_dom"/>
</dbReference>
<evidence type="ECO:0000313" key="3">
    <source>
        <dbReference type="Proteomes" id="UP000663891"/>
    </source>
</evidence>
<dbReference type="Proteomes" id="UP000663891">
    <property type="component" value="Unassembled WGS sequence"/>
</dbReference>
<gene>
    <name evidence="2" type="ORF">VCS650_LOCUS20061</name>
</gene>
<reference evidence="2" key="1">
    <citation type="submission" date="2021-02" db="EMBL/GenBank/DDBJ databases">
        <authorList>
            <person name="Nowell W R."/>
        </authorList>
    </citation>
    <scope>NUCLEOTIDE SEQUENCE</scope>
</reference>
<dbReference type="Gene3D" id="3.80.10.10">
    <property type="entry name" value="Ribonuclease Inhibitor"/>
    <property type="match status" value="1"/>
</dbReference>
<protein>
    <recommendedName>
        <fullName evidence="1">F-box domain-containing protein</fullName>
    </recommendedName>
</protein>
<dbReference type="SUPFAM" id="SSF52047">
    <property type="entry name" value="RNI-like"/>
    <property type="match status" value="1"/>
</dbReference>
<dbReference type="InterPro" id="IPR032675">
    <property type="entry name" value="LRR_dom_sf"/>
</dbReference>
<accession>A0A814NZI1</accession>
<dbReference type="PROSITE" id="PS50181">
    <property type="entry name" value="FBOX"/>
    <property type="match status" value="1"/>
</dbReference>
<evidence type="ECO:0000259" key="1">
    <source>
        <dbReference type="PROSITE" id="PS50181"/>
    </source>
</evidence>
<dbReference type="InterPro" id="IPR036047">
    <property type="entry name" value="F-box-like_dom_sf"/>
</dbReference>
<comment type="caution">
    <text evidence="2">The sequence shown here is derived from an EMBL/GenBank/DDBJ whole genome shotgun (WGS) entry which is preliminary data.</text>
</comment>
<proteinExistence type="predicted"/>
<sequence>MTNYLNILDIPDEILFLIFQRLNAVEVFSSLEDVNQRFHRLAFDPLLIRDLNMTTITNINSFYDQNFSIDSNVFSRICKNILPQIHSQVRKLTVEQDSMKAILHAGTYPQLYSLSLINCEEEILYQYLTEDFILRDLLTKQITHLNIDMKMPEESDSETISKIFQLILSLCKNLISLNFCDVYLTRSCFNHLHYLFQESYMPSSLNKLKINLPVLTYCLYLLDGPLVSLSTLIINVSSIFHPEMLEPIDPTKKLPNLKYFSFTSFGYTFEYDNLIVPLLCRMINLEELQLYLSVGRFYPSLIDGNQLYDQFLIYMTQLRKFTFNIKTWVTFDTITNEIPTSEDIQRTFIGRIDEPVAAYVYMKSYPRPRDCVCHVYTLPYDFEYFTDLNNSFQGGMFEKVRRLKMWDTNPFEYKLFKIISQDFPFLEFLYIANDCSQEENQHSSTTITFPNLTLLDLKYAHVDYAKLFLFKQNMSLPRLINLTIKYKSLVTITDNFTKSATLFNFDKLKSLDVCEQFVGSKTFHDYFPLL</sequence>
<dbReference type="OrthoDB" id="10020751at2759"/>
<dbReference type="AlphaFoldDB" id="A0A814NZI1"/>
<dbReference type="Pfam" id="PF12937">
    <property type="entry name" value="F-box-like"/>
    <property type="match status" value="1"/>
</dbReference>
<organism evidence="2 3">
    <name type="scientific">Adineta steineri</name>
    <dbReference type="NCBI Taxonomy" id="433720"/>
    <lineage>
        <taxon>Eukaryota</taxon>
        <taxon>Metazoa</taxon>
        <taxon>Spiralia</taxon>
        <taxon>Gnathifera</taxon>
        <taxon>Rotifera</taxon>
        <taxon>Eurotatoria</taxon>
        <taxon>Bdelloidea</taxon>
        <taxon>Adinetida</taxon>
        <taxon>Adinetidae</taxon>
        <taxon>Adineta</taxon>
    </lineage>
</organism>
<feature type="domain" description="F-box" evidence="1">
    <location>
        <begin position="4"/>
        <end position="51"/>
    </location>
</feature>
<dbReference type="EMBL" id="CAJNON010000205">
    <property type="protein sequence ID" value="CAF1100264.1"/>
    <property type="molecule type" value="Genomic_DNA"/>
</dbReference>
<dbReference type="SUPFAM" id="SSF81383">
    <property type="entry name" value="F-box domain"/>
    <property type="match status" value="1"/>
</dbReference>
<dbReference type="PANTHER" id="PTHR38926:SF5">
    <property type="entry name" value="F-BOX AND LEUCINE-RICH REPEAT PROTEIN 6"/>
    <property type="match status" value="1"/>
</dbReference>
<name>A0A814NZI1_9BILA</name>